<keyword evidence="3 9" id="KW-0813">Transport</keyword>
<dbReference type="PANTHER" id="PTHR45618">
    <property type="entry name" value="MITOCHONDRIAL DICARBOXYLATE CARRIER-RELATED"/>
    <property type="match status" value="1"/>
</dbReference>
<keyword evidence="11" id="KW-1185">Reference proteome</keyword>
<evidence type="ECO:0000256" key="2">
    <source>
        <dbReference type="ARBA" id="ARBA00006375"/>
    </source>
</evidence>
<organism evidence="10 11">
    <name type="scientific">Guillardia theta (strain CCMP2712)</name>
    <name type="common">Cryptophyte</name>
    <dbReference type="NCBI Taxonomy" id="905079"/>
    <lineage>
        <taxon>Eukaryota</taxon>
        <taxon>Cryptophyceae</taxon>
        <taxon>Pyrenomonadales</taxon>
        <taxon>Geminigeraceae</taxon>
        <taxon>Guillardia</taxon>
    </lineage>
</organism>
<reference evidence="10" key="3">
    <citation type="submission" date="2016-03" db="UniProtKB">
        <authorList>
            <consortium name="EnsemblProtists"/>
        </authorList>
    </citation>
    <scope>IDENTIFICATION</scope>
</reference>
<dbReference type="GO" id="GO:0016020">
    <property type="term" value="C:membrane"/>
    <property type="evidence" value="ECO:0007669"/>
    <property type="project" value="UniProtKB-SubCell"/>
</dbReference>
<dbReference type="Proteomes" id="UP000011087">
    <property type="component" value="Unassembled WGS sequence"/>
</dbReference>
<dbReference type="OMA" id="INCAITM"/>
<dbReference type="AlphaFoldDB" id="A0A0C3SKZ6"/>
<evidence type="ECO:0000256" key="3">
    <source>
        <dbReference type="ARBA" id="ARBA00022448"/>
    </source>
</evidence>
<feature type="repeat" description="Solcar" evidence="8">
    <location>
        <begin position="1"/>
        <end position="66"/>
    </location>
</feature>
<comment type="similarity">
    <text evidence="2 9">Belongs to the mitochondrial carrier (TC 2.A.29) family.</text>
</comment>
<name>A0A0C3SKZ6_GUITC</name>
<evidence type="ECO:0000256" key="9">
    <source>
        <dbReference type="RuleBase" id="RU000488"/>
    </source>
</evidence>
<keyword evidence="7 8" id="KW-0472">Membrane</keyword>
<proteinExistence type="inferred from homology"/>
<feature type="repeat" description="Solcar" evidence="8">
    <location>
        <begin position="75"/>
        <end position="157"/>
    </location>
</feature>
<dbReference type="SUPFAM" id="SSF103506">
    <property type="entry name" value="Mitochondrial carrier"/>
    <property type="match status" value="1"/>
</dbReference>
<dbReference type="Gene3D" id="1.50.40.10">
    <property type="entry name" value="Mitochondrial carrier domain"/>
    <property type="match status" value="1"/>
</dbReference>
<comment type="subcellular location">
    <subcellularLocation>
        <location evidence="1">Membrane</location>
        <topology evidence="1">Multi-pass membrane protein</topology>
    </subcellularLocation>
</comment>
<feature type="repeat" description="Solcar" evidence="8">
    <location>
        <begin position="162"/>
        <end position="254"/>
    </location>
</feature>
<sequence>MAVFTNPFDVAKVRMQLQRSCLSALNLISDAPQGLEGTQRGLTAAIIREGSKNFFRIGLFEPVLDQLHGTEHKTAPVWKRLVAGGISGAVGAMICNPIEIVKTRLQGYKYKGFLDSFRVITRQEGASALWLGTGISTIRSILATSANMTVNSIRQADFLCLPSSHHYGVCAMFSGLACVAANNPADVIRTRLYNQPFKIVNGKRVGEYYPSTLGCAMSILRSEGPLAFWKGFTGHYLRTGPHYIVCFVFIGTQD</sequence>
<reference evidence="11" key="1">
    <citation type="journal article" date="2012" name="Nature">
        <title>Algal genomes reveal evolutionary mosaicism and the fate of nucleomorphs.</title>
        <authorList>
            <consortium name="DOE Joint Genome Institute"/>
            <person name="Curtis B.A."/>
            <person name="Tanifuji G."/>
            <person name="Burki F."/>
            <person name="Gruber A."/>
            <person name="Irimia M."/>
            <person name="Maruyama S."/>
            <person name="Arias M.C."/>
            <person name="Ball S.G."/>
            <person name="Gile G.H."/>
            <person name="Hirakawa Y."/>
            <person name="Hopkins J.F."/>
            <person name="Kuo A."/>
            <person name="Rensing S.A."/>
            <person name="Schmutz J."/>
            <person name="Symeonidi A."/>
            <person name="Elias M."/>
            <person name="Eveleigh R.J."/>
            <person name="Herman E.K."/>
            <person name="Klute M.J."/>
            <person name="Nakayama T."/>
            <person name="Obornik M."/>
            <person name="Reyes-Prieto A."/>
            <person name="Armbrust E.V."/>
            <person name="Aves S.J."/>
            <person name="Beiko R.G."/>
            <person name="Coutinho P."/>
            <person name="Dacks J.B."/>
            <person name="Durnford D.G."/>
            <person name="Fast N.M."/>
            <person name="Green B.R."/>
            <person name="Grisdale C.J."/>
            <person name="Hempel F."/>
            <person name="Henrissat B."/>
            <person name="Hoppner M.P."/>
            <person name="Ishida K."/>
            <person name="Kim E."/>
            <person name="Koreny L."/>
            <person name="Kroth P.G."/>
            <person name="Liu Y."/>
            <person name="Malik S.B."/>
            <person name="Maier U.G."/>
            <person name="McRose D."/>
            <person name="Mock T."/>
            <person name="Neilson J.A."/>
            <person name="Onodera N.T."/>
            <person name="Poole A.M."/>
            <person name="Pritham E.J."/>
            <person name="Richards T.A."/>
            <person name="Rocap G."/>
            <person name="Roy S.W."/>
            <person name="Sarai C."/>
            <person name="Schaack S."/>
            <person name="Shirato S."/>
            <person name="Slamovits C.H."/>
            <person name="Spencer D.F."/>
            <person name="Suzuki S."/>
            <person name="Worden A.Z."/>
            <person name="Zauner S."/>
            <person name="Barry K."/>
            <person name="Bell C."/>
            <person name="Bharti A.K."/>
            <person name="Crow J.A."/>
            <person name="Grimwood J."/>
            <person name="Kramer R."/>
            <person name="Lindquist E."/>
            <person name="Lucas S."/>
            <person name="Salamov A."/>
            <person name="McFadden G.I."/>
            <person name="Lane C.E."/>
            <person name="Keeling P.J."/>
            <person name="Gray M.W."/>
            <person name="Grigoriev I.V."/>
            <person name="Archibald J.M."/>
        </authorList>
    </citation>
    <scope>NUCLEOTIDE SEQUENCE</scope>
    <source>
        <strain evidence="11">CCMP2712</strain>
    </source>
</reference>
<dbReference type="EnsemblProtists" id="EKX32334">
    <property type="protein sequence ID" value="EKX32334"/>
    <property type="gene ID" value="GUITHDRAFT_82398"/>
</dbReference>
<accession>A0A0C3SKZ6</accession>
<evidence type="ECO:0000256" key="8">
    <source>
        <dbReference type="PROSITE-ProRule" id="PRU00282"/>
    </source>
</evidence>
<evidence type="ECO:0000256" key="6">
    <source>
        <dbReference type="ARBA" id="ARBA00022989"/>
    </source>
</evidence>
<keyword evidence="5" id="KW-0677">Repeat</keyword>
<dbReference type="PROSITE" id="PS50920">
    <property type="entry name" value="SOLCAR"/>
    <property type="match status" value="3"/>
</dbReference>
<dbReference type="InterPro" id="IPR050391">
    <property type="entry name" value="Mito_Metabolite_Transporter"/>
</dbReference>
<evidence type="ECO:0000313" key="11">
    <source>
        <dbReference type="Proteomes" id="UP000011087"/>
    </source>
</evidence>
<keyword evidence="6" id="KW-1133">Transmembrane helix</keyword>
<evidence type="ECO:0000256" key="1">
    <source>
        <dbReference type="ARBA" id="ARBA00004141"/>
    </source>
</evidence>
<keyword evidence="4 8" id="KW-0812">Transmembrane</keyword>
<evidence type="ECO:0000313" key="10">
    <source>
        <dbReference type="EnsemblProtists" id="EKX32334"/>
    </source>
</evidence>
<protein>
    <submittedName>
        <fullName evidence="10">Uncharacterized protein</fullName>
    </submittedName>
</protein>
<dbReference type="Pfam" id="PF00153">
    <property type="entry name" value="Mito_carr"/>
    <property type="match status" value="3"/>
</dbReference>
<evidence type="ECO:0000256" key="7">
    <source>
        <dbReference type="ARBA" id="ARBA00023136"/>
    </source>
</evidence>
<reference evidence="11" key="2">
    <citation type="submission" date="2012-11" db="EMBL/GenBank/DDBJ databases">
        <authorList>
            <person name="Kuo A."/>
            <person name="Curtis B.A."/>
            <person name="Tanifuji G."/>
            <person name="Burki F."/>
            <person name="Gruber A."/>
            <person name="Irimia M."/>
            <person name="Maruyama S."/>
            <person name="Arias M.C."/>
            <person name="Ball S.G."/>
            <person name="Gile G.H."/>
            <person name="Hirakawa Y."/>
            <person name="Hopkins J.F."/>
            <person name="Rensing S.A."/>
            <person name="Schmutz J."/>
            <person name="Symeonidi A."/>
            <person name="Elias M."/>
            <person name="Eveleigh R.J."/>
            <person name="Herman E.K."/>
            <person name="Klute M.J."/>
            <person name="Nakayama T."/>
            <person name="Obornik M."/>
            <person name="Reyes-Prieto A."/>
            <person name="Armbrust E.V."/>
            <person name="Aves S.J."/>
            <person name="Beiko R.G."/>
            <person name="Coutinho P."/>
            <person name="Dacks J.B."/>
            <person name="Durnford D.G."/>
            <person name="Fast N.M."/>
            <person name="Green B.R."/>
            <person name="Grisdale C."/>
            <person name="Hempe F."/>
            <person name="Henrissat B."/>
            <person name="Hoppner M.P."/>
            <person name="Ishida K.-I."/>
            <person name="Kim E."/>
            <person name="Koreny L."/>
            <person name="Kroth P.G."/>
            <person name="Liu Y."/>
            <person name="Malik S.-B."/>
            <person name="Maier U.G."/>
            <person name="McRose D."/>
            <person name="Mock T."/>
            <person name="Neilson J.A."/>
            <person name="Onodera N.T."/>
            <person name="Poole A.M."/>
            <person name="Pritham E.J."/>
            <person name="Richards T.A."/>
            <person name="Rocap G."/>
            <person name="Roy S.W."/>
            <person name="Sarai C."/>
            <person name="Schaack S."/>
            <person name="Shirato S."/>
            <person name="Slamovits C.H."/>
            <person name="Spencer D.F."/>
            <person name="Suzuki S."/>
            <person name="Worden A.Z."/>
            <person name="Zauner S."/>
            <person name="Barry K."/>
            <person name="Bell C."/>
            <person name="Bharti A.K."/>
            <person name="Crow J.A."/>
            <person name="Grimwood J."/>
            <person name="Kramer R."/>
            <person name="Lindquist E."/>
            <person name="Lucas S."/>
            <person name="Salamov A."/>
            <person name="McFadden G.I."/>
            <person name="Lane C.E."/>
            <person name="Keeling P.J."/>
            <person name="Gray M.W."/>
            <person name="Grigoriev I.V."/>
            <person name="Archibald J.M."/>
        </authorList>
    </citation>
    <scope>NUCLEOTIDE SEQUENCE</scope>
    <source>
        <strain evidence="11">CCMP2712</strain>
    </source>
</reference>
<dbReference type="InterPro" id="IPR023395">
    <property type="entry name" value="MCP_dom_sf"/>
</dbReference>
<dbReference type="InterPro" id="IPR018108">
    <property type="entry name" value="MCP_transmembrane"/>
</dbReference>
<evidence type="ECO:0000256" key="5">
    <source>
        <dbReference type="ARBA" id="ARBA00022737"/>
    </source>
</evidence>
<evidence type="ECO:0000256" key="4">
    <source>
        <dbReference type="ARBA" id="ARBA00022692"/>
    </source>
</evidence>